<gene>
    <name evidence="1" type="ORF">BpHYR1_022763</name>
</gene>
<proteinExistence type="predicted"/>
<evidence type="ECO:0000313" key="2">
    <source>
        <dbReference type="Proteomes" id="UP000276133"/>
    </source>
</evidence>
<dbReference type="InterPro" id="IPR036570">
    <property type="entry name" value="HORMA_dom_sf"/>
</dbReference>
<evidence type="ECO:0000313" key="1">
    <source>
        <dbReference type="EMBL" id="RNA07377.1"/>
    </source>
</evidence>
<protein>
    <submittedName>
        <fullName evidence="1">Mitotic spindle assembly checkpoint MAD2B-like</fullName>
    </submittedName>
</protein>
<organism evidence="1 2">
    <name type="scientific">Brachionus plicatilis</name>
    <name type="common">Marine rotifer</name>
    <name type="synonym">Brachionus muelleri</name>
    <dbReference type="NCBI Taxonomy" id="10195"/>
    <lineage>
        <taxon>Eukaryota</taxon>
        <taxon>Metazoa</taxon>
        <taxon>Spiralia</taxon>
        <taxon>Gnathifera</taxon>
        <taxon>Rotifera</taxon>
        <taxon>Eurotatoria</taxon>
        <taxon>Monogononta</taxon>
        <taxon>Pseudotrocha</taxon>
        <taxon>Ploima</taxon>
        <taxon>Brachionidae</taxon>
        <taxon>Brachionus</taxon>
    </lineage>
</organism>
<reference evidence="1 2" key="1">
    <citation type="journal article" date="2018" name="Sci. Rep.">
        <title>Genomic signatures of local adaptation to the degree of environmental predictability in rotifers.</title>
        <authorList>
            <person name="Franch-Gras L."/>
            <person name="Hahn C."/>
            <person name="Garcia-Roger E.M."/>
            <person name="Carmona M.J."/>
            <person name="Serra M."/>
            <person name="Gomez A."/>
        </authorList>
    </citation>
    <scope>NUCLEOTIDE SEQUENCE [LARGE SCALE GENOMIC DNA]</scope>
    <source>
        <strain evidence="1">HYR1</strain>
    </source>
</reference>
<accession>A0A3M7Q7F6</accession>
<dbReference type="SUPFAM" id="SSF56019">
    <property type="entry name" value="The spindle assembly checkpoint protein mad2"/>
    <property type="match status" value="1"/>
</dbReference>
<dbReference type="Gene3D" id="3.30.900.10">
    <property type="entry name" value="HORMA domain"/>
    <property type="match status" value="1"/>
</dbReference>
<dbReference type="OrthoDB" id="21254at2759"/>
<dbReference type="AlphaFoldDB" id="A0A3M7Q7F6"/>
<keyword evidence="2" id="KW-1185">Reference proteome</keyword>
<comment type="caution">
    <text evidence="1">The sequence shown here is derived from an EMBL/GenBank/DDBJ whole genome shotgun (WGS) entry which is preliminary data.</text>
</comment>
<dbReference type="Proteomes" id="UP000276133">
    <property type="component" value="Unassembled WGS sequence"/>
</dbReference>
<sequence>MDFCDEEELVEVVEPAEEQLDDLYMPKCSKKMRLERAPEPSRETKGPGSRIDSLCDFAHTLMHCVLYKTNYYNKRSHFDKVLKYNIIVYKCKSEVVCEYISNCIESMRLVLHKLYSPVTQSSNRKVFSIGLAVLKSMTDDQPTNDVNLLIKRYTLQIEMKLDADEEQSCMDEWNYRDSVLKCLYANDIVYPKNFKWQIQMRTSLKAINELGNAEDLFKLFAWRQCDTEEINSISTKPKASYNRISIKPVKTLNDCTMQAQLFIEQPTAPLKSAIRN</sequence>
<name>A0A3M7Q7F6_BRAPC</name>
<dbReference type="EMBL" id="REGN01007067">
    <property type="protein sequence ID" value="RNA07377.1"/>
    <property type="molecule type" value="Genomic_DNA"/>
</dbReference>